<organism evidence="9 10">
    <name type="scientific">Hanseniaspora valbyensis NRRL Y-1626</name>
    <dbReference type="NCBI Taxonomy" id="766949"/>
    <lineage>
        <taxon>Eukaryota</taxon>
        <taxon>Fungi</taxon>
        <taxon>Dikarya</taxon>
        <taxon>Ascomycota</taxon>
        <taxon>Saccharomycotina</taxon>
        <taxon>Saccharomycetes</taxon>
        <taxon>Saccharomycodales</taxon>
        <taxon>Saccharomycodaceae</taxon>
        <taxon>Hanseniaspora</taxon>
    </lineage>
</organism>
<gene>
    <name evidence="9" type="ORF">HANVADRAFT_62613</name>
</gene>
<dbReference type="EMBL" id="LXPE01000014">
    <property type="protein sequence ID" value="OBA26690.1"/>
    <property type="molecule type" value="Genomic_DNA"/>
</dbReference>
<dbReference type="SUPFAM" id="SSF103473">
    <property type="entry name" value="MFS general substrate transporter"/>
    <property type="match status" value="1"/>
</dbReference>
<feature type="transmembrane region" description="Helical" evidence="8">
    <location>
        <begin position="164"/>
        <end position="183"/>
    </location>
</feature>
<comment type="subcellular location">
    <subcellularLocation>
        <location evidence="1">Endomembrane system</location>
        <topology evidence="1">Multi-pass membrane protein</topology>
    </subcellularLocation>
</comment>
<keyword evidence="3" id="KW-0813">Transport</keyword>
<evidence type="ECO:0000256" key="4">
    <source>
        <dbReference type="ARBA" id="ARBA00022692"/>
    </source>
</evidence>
<evidence type="ECO:0000256" key="5">
    <source>
        <dbReference type="ARBA" id="ARBA00022989"/>
    </source>
</evidence>
<evidence type="ECO:0000256" key="7">
    <source>
        <dbReference type="SAM" id="MobiDB-lite"/>
    </source>
</evidence>
<proteinExistence type="inferred from homology"/>
<feature type="transmembrane region" description="Helical" evidence="8">
    <location>
        <begin position="353"/>
        <end position="377"/>
    </location>
</feature>
<evidence type="ECO:0000256" key="6">
    <source>
        <dbReference type="ARBA" id="ARBA00023136"/>
    </source>
</evidence>
<dbReference type="GO" id="GO:0012505">
    <property type="term" value="C:endomembrane system"/>
    <property type="evidence" value="ECO:0007669"/>
    <property type="project" value="UniProtKB-SubCell"/>
</dbReference>
<feature type="transmembrane region" description="Helical" evidence="8">
    <location>
        <begin position="429"/>
        <end position="458"/>
    </location>
</feature>
<dbReference type="InterPro" id="IPR036259">
    <property type="entry name" value="MFS_trans_sf"/>
</dbReference>
<feature type="transmembrane region" description="Helical" evidence="8">
    <location>
        <begin position="280"/>
        <end position="303"/>
    </location>
</feature>
<feature type="transmembrane region" description="Helical" evidence="8">
    <location>
        <begin position="254"/>
        <end position="274"/>
    </location>
</feature>
<evidence type="ECO:0000256" key="1">
    <source>
        <dbReference type="ARBA" id="ARBA00004127"/>
    </source>
</evidence>
<evidence type="ECO:0000256" key="2">
    <source>
        <dbReference type="ARBA" id="ARBA00008335"/>
    </source>
</evidence>
<dbReference type="GO" id="GO:0016020">
    <property type="term" value="C:membrane"/>
    <property type="evidence" value="ECO:0007669"/>
    <property type="project" value="TreeGrafter"/>
</dbReference>
<keyword evidence="10" id="KW-1185">Reference proteome</keyword>
<dbReference type="InterPro" id="IPR051788">
    <property type="entry name" value="MFS_Transporter"/>
</dbReference>
<evidence type="ECO:0000313" key="9">
    <source>
        <dbReference type="EMBL" id="OBA26690.1"/>
    </source>
</evidence>
<dbReference type="PANTHER" id="PTHR23514">
    <property type="entry name" value="BYPASS OF STOP CODON PROTEIN 6"/>
    <property type="match status" value="1"/>
</dbReference>
<protein>
    <submittedName>
        <fullName evidence="9">MFS general substrate transporter</fullName>
    </submittedName>
</protein>
<feature type="transmembrane region" description="Helical" evidence="8">
    <location>
        <begin position="125"/>
        <end position="144"/>
    </location>
</feature>
<sequence length="768" mass="87770">MSSSDIELSRFNKPLPIDGDEGTISEGLHSRKNSSAHTSNPLAEPFLIDETLNNNIDNSVFDEEEDYDYDQTTYKTDLLNKHLDHGVKEKEEDDLSSSSSSPIIEVTKVSYKGEQLLIYPLSHKLGIVKFQLFALFVIFTTIGLNDQATGNLLPILEQEYGVTQVFVSNIFLLQTLGYMSSCAITEKLHLKYGQFGALMIGGLLVVIPSLILFSKVKWFIIYVLCYYPIGIGIGLIDSIVNIIFGSLLENRSELLAVVHGVYGCCSFLTPLIITKLGRNYWNYFFLCQLTFSGLGLLACFFAFKNETQLKYEYMMKQNRNSEEHSNSDDNEESNLDSSHSTWSLMRKYPIVPLYTIALFFHLGCEVGFGAWIFSYLLKYKNGSPKPMSYITSSFWFGLTIGRFAFGMVISKCFANEYQALRFFSKSTTLLCGLVVIFAAIHSTATVYFVSLSTIIFTLDNLSEFKEIMKLTSYIKGSNEYGTINEKFILSFIESYKSLNRLNSWFKDSILANITLVNDLQPSSNGSNDVIDFEDLKEMWLLNVHFYEDEHIDNGEYAASIDGILLSTTLNNLFHELIYSHLDNQFTSGLFQTKVELFTLFELNKVMMTFILNDDSSKKTATATTTTSDKFEYLYLREDNHVDVNIVTIKNILANLFDNVHDNVDIDFNKFMNFIILNNFMNSNSYSRIRYLLHNLEELQGTVNITESMKFLSLYELNVNDIINYNNENKDLYALPLIKHLIKLKLEFESGTNKSILQKRLDDAYKHLK</sequence>
<evidence type="ECO:0000256" key="8">
    <source>
        <dbReference type="SAM" id="Phobius"/>
    </source>
</evidence>
<dbReference type="OrthoDB" id="413079at2759"/>
<feature type="transmembrane region" description="Helical" evidence="8">
    <location>
        <begin position="195"/>
        <end position="213"/>
    </location>
</feature>
<dbReference type="PANTHER" id="PTHR23514:SF3">
    <property type="entry name" value="BYPASS OF STOP CODON PROTEIN 6"/>
    <property type="match status" value="1"/>
</dbReference>
<keyword evidence="6 8" id="KW-0472">Membrane</keyword>
<comment type="similarity">
    <text evidence="2">Belongs to the major facilitator superfamily.</text>
</comment>
<feature type="transmembrane region" description="Helical" evidence="8">
    <location>
        <begin position="389"/>
        <end position="409"/>
    </location>
</feature>
<name>A0A1B7TDA3_9ASCO</name>
<keyword evidence="5 8" id="KW-1133">Transmembrane helix</keyword>
<evidence type="ECO:0000256" key="3">
    <source>
        <dbReference type="ARBA" id="ARBA00022448"/>
    </source>
</evidence>
<reference evidence="10" key="1">
    <citation type="journal article" date="2016" name="Proc. Natl. Acad. Sci. U.S.A.">
        <title>Comparative genomics of biotechnologically important yeasts.</title>
        <authorList>
            <person name="Riley R."/>
            <person name="Haridas S."/>
            <person name="Wolfe K.H."/>
            <person name="Lopes M.R."/>
            <person name="Hittinger C.T."/>
            <person name="Goeker M."/>
            <person name="Salamov A.A."/>
            <person name="Wisecaver J.H."/>
            <person name="Long T.M."/>
            <person name="Calvey C.H."/>
            <person name="Aerts A.L."/>
            <person name="Barry K.W."/>
            <person name="Choi C."/>
            <person name="Clum A."/>
            <person name="Coughlan A.Y."/>
            <person name="Deshpande S."/>
            <person name="Douglass A.P."/>
            <person name="Hanson S.J."/>
            <person name="Klenk H.-P."/>
            <person name="LaButti K.M."/>
            <person name="Lapidus A."/>
            <person name="Lindquist E.A."/>
            <person name="Lipzen A.M."/>
            <person name="Meier-Kolthoff J.P."/>
            <person name="Ohm R.A."/>
            <person name="Otillar R.P."/>
            <person name="Pangilinan J.L."/>
            <person name="Peng Y."/>
            <person name="Rokas A."/>
            <person name="Rosa C.A."/>
            <person name="Scheuner C."/>
            <person name="Sibirny A.A."/>
            <person name="Slot J.C."/>
            <person name="Stielow J.B."/>
            <person name="Sun H."/>
            <person name="Kurtzman C.P."/>
            <person name="Blackwell M."/>
            <person name="Grigoriev I.V."/>
            <person name="Jeffries T.W."/>
        </authorList>
    </citation>
    <scope>NUCLEOTIDE SEQUENCE [LARGE SCALE GENOMIC DNA]</scope>
    <source>
        <strain evidence="10">NRRL Y-1626</strain>
    </source>
</reference>
<dbReference type="AlphaFoldDB" id="A0A1B7TDA3"/>
<evidence type="ECO:0000313" key="10">
    <source>
        <dbReference type="Proteomes" id="UP000092321"/>
    </source>
</evidence>
<dbReference type="Proteomes" id="UP000092321">
    <property type="component" value="Unassembled WGS sequence"/>
</dbReference>
<feature type="transmembrane region" description="Helical" evidence="8">
    <location>
        <begin position="219"/>
        <end position="242"/>
    </location>
</feature>
<comment type="caution">
    <text evidence="9">The sequence shown here is derived from an EMBL/GenBank/DDBJ whole genome shotgun (WGS) entry which is preliminary data.</text>
</comment>
<dbReference type="Gene3D" id="1.20.1250.20">
    <property type="entry name" value="MFS general substrate transporter like domains"/>
    <property type="match status" value="1"/>
</dbReference>
<keyword evidence="4 8" id="KW-0812">Transmembrane</keyword>
<accession>A0A1B7TDA3</accession>
<feature type="region of interest" description="Disordered" evidence="7">
    <location>
        <begin position="1"/>
        <end position="40"/>
    </location>
</feature>